<keyword evidence="7" id="KW-0472">Membrane</keyword>
<feature type="transmembrane region" description="Helical" evidence="7">
    <location>
        <begin position="88"/>
        <end position="110"/>
    </location>
</feature>
<dbReference type="FunFam" id="3.30.565.10:FF:000049">
    <property type="entry name" value="Two-component sensor histidine kinase"/>
    <property type="match status" value="1"/>
</dbReference>
<dbReference type="PRINTS" id="PR00344">
    <property type="entry name" value="BCTRLSENSOR"/>
</dbReference>
<protein>
    <recommendedName>
        <fullName evidence="2">histidine kinase</fullName>
        <ecNumber evidence="2">2.7.13.3</ecNumber>
    </recommendedName>
</protein>
<dbReference type="InterPro" id="IPR003594">
    <property type="entry name" value="HATPase_dom"/>
</dbReference>
<feature type="modified residue" description="4-aspartylphosphate" evidence="6">
    <location>
        <position position="548"/>
    </location>
</feature>
<dbReference type="SUPFAM" id="SSF52172">
    <property type="entry name" value="CheY-like"/>
    <property type="match status" value="1"/>
</dbReference>
<proteinExistence type="predicted"/>
<dbReference type="GO" id="GO:0009927">
    <property type="term" value="F:histidine phosphotransfer kinase activity"/>
    <property type="evidence" value="ECO:0007669"/>
    <property type="project" value="TreeGrafter"/>
</dbReference>
<dbReference type="EMBL" id="JAEQNE010000004">
    <property type="protein sequence ID" value="MBL0392814.1"/>
    <property type="molecule type" value="Genomic_DNA"/>
</dbReference>
<name>A0A936Z0S0_9BURK</name>
<keyword evidence="7" id="KW-0812">Transmembrane</keyword>
<dbReference type="InterPro" id="IPR003661">
    <property type="entry name" value="HisK_dim/P_dom"/>
</dbReference>
<reference evidence="10 11" key="1">
    <citation type="journal article" date="2017" name="Int. J. Syst. Evol. Microbiol.">
        <title>Ramlibacter monticola sp. nov., isolated from forest soil.</title>
        <authorList>
            <person name="Chaudhary D.K."/>
            <person name="Kim J."/>
        </authorList>
    </citation>
    <scope>NUCLEOTIDE SEQUENCE [LARGE SCALE GENOMIC DNA]</scope>
    <source>
        <strain evidence="10 11">KACC 19175</strain>
    </source>
</reference>
<dbReference type="Gene3D" id="3.30.565.10">
    <property type="entry name" value="Histidine kinase-like ATPase, C-terminal domain"/>
    <property type="match status" value="1"/>
</dbReference>
<evidence type="ECO:0000256" key="4">
    <source>
        <dbReference type="ARBA" id="ARBA00022679"/>
    </source>
</evidence>
<dbReference type="SUPFAM" id="SSF47384">
    <property type="entry name" value="Homodimeric domain of signal transducing histidine kinase"/>
    <property type="match status" value="1"/>
</dbReference>
<evidence type="ECO:0000256" key="3">
    <source>
        <dbReference type="ARBA" id="ARBA00022553"/>
    </source>
</evidence>
<dbReference type="SUPFAM" id="SSF55874">
    <property type="entry name" value="ATPase domain of HSP90 chaperone/DNA topoisomerase II/histidine kinase"/>
    <property type="match status" value="1"/>
</dbReference>
<organism evidence="10 11">
    <name type="scientific">Ramlibacter monticola</name>
    <dbReference type="NCBI Taxonomy" id="1926872"/>
    <lineage>
        <taxon>Bacteria</taxon>
        <taxon>Pseudomonadati</taxon>
        <taxon>Pseudomonadota</taxon>
        <taxon>Betaproteobacteria</taxon>
        <taxon>Burkholderiales</taxon>
        <taxon>Comamonadaceae</taxon>
        <taxon>Ramlibacter</taxon>
    </lineage>
</organism>
<feature type="transmembrane region" description="Helical" evidence="7">
    <location>
        <begin position="122"/>
        <end position="141"/>
    </location>
</feature>
<keyword evidence="4" id="KW-0808">Transferase</keyword>
<dbReference type="GO" id="GO:0000155">
    <property type="term" value="F:phosphorelay sensor kinase activity"/>
    <property type="evidence" value="ECO:0007669"/>
    <property type="project" value="InterPro"/>
</dbReference>
<dbReference type="PANTHER" id="PTHR43047:SF9">
    <property type="entry name" value="HISTIDINE KINASE"/>
    <property type="match status" value="1"/>
</dbReference>
<dbReference type="InterPro" id="IPR011006">
    <property type="entry name" value="CheY-like_superfamily"/>
</dbReference>
<keyword evidence="7" id="KW-1133">Transmembrane helix</keyword>
<evidence type="ECO:0000256" key="1">
    <source>
        <dbReference type="ARBA" id="ARBA00000085"/>
    </source>
</evidence>
<keyword evidence="5" id="KW-0418">Kinase</keyword>
<dbReference type="Gene3D" id="1.10.287.130">
    <property type="match status" value="1"/>
</dbReference>
<evidence type="ECO:0000313" key="10">
    <source>
        <dbReference type="EMBL" id="MBL0392814.1"/>
    </source>
</evidence>
<dbReference type="SMART" id="SM00388">
    <property type="entry name" value="HisKA"/>
    <property type="match status" value="1"/>
</dbReference>
<dbReference type="PROSITE" id="PS50110">
    <property type="entry name" value="RESPONSE_REGULATORY"/>
    <property type="match status" value="1"/>
</dbReference>
<dbReference type="RefSeq" id="WP_201675491.1">
    <property type="nucleotide sequence ID" value="NZ_JAEQNE010000004.1"/>
</dbReference>
<dbReference type="CDD" id="cd00082">
    <property type="entry name" value="HisKA"/>
    <property type="match status" value="1"/>
</dbReference>
<dbReference type="InterPro" id="IPR005467">
    <property type="entry name" value="His_kinase_dom"/>
</dbReference>
<feature type="domain" description="Histidine kinase" evidence="8">
    <location>
        <begin position="259"/>
        <end position="472"/>
    </location>
</feature>
<dbReference type="PROSITE" id="PS50109">
    <property type="entry name" value="HIS_KIN"/>
    <property type="match status" value="1"/>
</dbReference>
<evidence type="ECO:0000259" key="9">
    <source>
        <dbReference type="PROSITE" id="PS50110"/>
    </source>
</evidence>
<dbReference type="SMART" id="SM00448">
    <property type="entry name" value="REC"/>
    <property type="match status" value="1"/>
</dbReference>
<dbReference type="Pfam" id="PF02518">
    <property type="entry name" value="HATPase_c"/>
    <property type="match status" value="1"/>
</dbReference>
<feature type="transmembrane region" description="Helical" evidence="7">
    <location>
        <begin position="196"/>
        <end position="217"/>
    </location>
</feature>
<sequence length="618" mass="65747">MALALEAAPGTVRPPVALRPAGRTGYVVVSGPGSQVPPPARAGGRCVDARLREEALRAARSAAPFLFVGLAIALVILLLVLDASRWRGAWFALALACWFAWAAALAPPARWLGPGGAWRSPAVLQGLAVVSLLVPALAPWLPGPLAPPPERVLLVAGLLTVALTGVSALASLRIPLAVAAALPLSAAGAEALRPGGSQGLALIAGLLALGVAILGWMRRQQWLRAARGTLEREDRARELEAQRDAAVRADEEKSRFLAIASHDLRQPMHALGLFAGTLERRLQGSADEPLVHNLVRAIDGLDRSFNVMLDISRLDAGTIEPNLQQFPLRDLFRRLHMHFAGQAEQRGLGLRFSPGGKSVTSDPQLLERLLGNLIQNAVKYTEHGGVVVVARTTRAYVNVEVWDTGVGIPPAELPRIFDEFYQVGRGARARERGFGMGLAIVKRLARLLGLRLFVASRPGRGTMFRVGIPLGALPELQGLAPAADTLPMPQPASQPRTVLIVEDEAPIREGLGLLLEEWGYQAVAAATAAEATLLVRGIENPPDLILSDLHLGQGPDGIEAIAAVRRACASAVPAILITGDTSPEEMRRANASGYPVLFKPVQARKLLNALRGHIPMTK</sequence>
<comment type="catalytic activity">
    <reaction evidence="1">
        <text>ATP + protein L-histidine = ADP + protein N-phospho-L-histidine.</text>
        <dbReference type="EC" id="2.7.13.3"/>
    </reaction>
</comment>
<dbReference type="AlphaFoldDB" id="A0A936Z0S0"/>
<keyword evidence="3 6" id="KW-0597">Phosphoprotein</keyword>
<keyword evidence="11" id="KW-1185">Reference proteome</keyword>
<dbReference type="SMART" id="SM00387">
    <property type="entry name" value="HATPase_c"/>
    <property type="match status" value="1"/>
</dbReference>
<dbReference type="GO" id="GO:0005886">
    <property type="term" value="C:plasma membrane"/>
    <property type="evidence" value="ECO:0007669"/>
    <property type="project" value="TreeGrafter"/>
</dbReference>
<evidence type="ECO:0000256" key="6">
    <source>
        <dbReference type="PROSITE-ProRule" id="PRU00169"/>
    </source>
</evidence>
<evidence type="ECO:0000259" key="8">
    <source>
        <dbReference type="PROSITE" id="PS50109"/>
    </source>
</evidence>
<dbReference type="Pfam" id="PF00072">
    <property type="entry name" value="Response_reg"/>
    <property type="match status" value="1"/>
</dbReference>
<dbReference type="InterPro" id="IPR036097">
    <property type="entry name" value="HisK_dim/P_sf"/>
</dbReference>
<evidence type="ECO:0000256" key="5">
    <source>
        <dbReference type="ARBA" id="ARBA00022777"/>
    </source>
</evidence>
<feature type="transmembrane region" description="Helical" evidence="7">
    <location>
        <begin position="153"/>
        <end position="176"/>
    </location>
</feature>
<evidence type="ECO:0000256" key="7">
    <source>
        <dbReference type="SAM" id="Phobius"/>
    </source>
</evidence>
<comment type="caution">
    <text evidence="10">The sequence shown here is derived from an EMBL/GenBank/DDBJ whole genome shotgun (WGS) entry which is preliminary data.</text>
</comment>
<feature type="domain" description="Response regulatory" evidence="9">
    <location>
        <begin position="497"/>
        <end position="614"/>
    </location>
</feature>
<dbReference type="Gene3D" id="3.40.50.2300">
    <property type="match status" value="1"/>
</dbReference>
<dbReference type="Proteomes" id="UP000599109">
    <property type="component" value="Unassembled WGS sequence"/>
</dbReference>
<dbReference type="PANTHER" id="PTHR43047">
    <property type="entry name" value="TWO-COMPONENT HISTIDINE PROTEIN KINASE"/>
    <property type="match status" value="1"/>
</dbReference>
<feature type="transmembrane region" description="Helical" evidence="7">
    <location>
        <begin position="62"/>
        <end position="81"/>
    </location>
</feature>
<dbReference type="Pfam" id="PF00512">
    <property type="entry name" value="HisKA"/>
    <property type="match status" value="1"/>
</dbReference>
<dbReference type="InterPro" id="IPR004358">
    <property type="entry name" value="Sig_transdc_His_kin-like_C"/>
</dbReference>
<accession>A0A936Z0S0</accession>
<evidence type="ECO:0000256" key="2">
    <source>
        <dbReference type="ARBA" id="ARBA00012438"/>
    </source>
</evidence>
<evidence type="ECO:0000313" key="11">
    <source>
        <dbReference type="Proteomes" id="UP000599109"/>
    </source>
</evidence>
<dbReference type="EC" id="2.7.13.3" evidence="2"/>
<dbReference type="InterPro" id="IPR036890">
    <property type="entry name" value="HATPase_C_sf"/>
</dbReference>
<gene>
    <name evidence="10" type="ORF">JJ685_16880</name>
</gene>
<dbReference type="InterPro" id="IPR001789">
    <property type="entry name" value="Sig_transdc_resp-reg_receiver"/>
</dbReference>